<geneLocation type="plastid" evidence="4"/>
<keyword evidence="1 4" id="KW-0808">Transferase</keyword>
<evidence type="ECO:0000259" key="3">
    <source>
        <dbReference type="PROSITE" id="PS51186"/>
    </source>
</evidence>
<dbReference type="Gene3D" id="3.40.630.30">
    <property type="match status" value="1"/>
</dbReference>
<dbReference type="AlphaFoldDB" id="A0A1C9CG36"/>
<organism evidence="4">
    <name type="scientific">Hildenbrandia rubra</name>
    <dbReference type="NCBI Taxonomy" id="31481"/>
    <lineage>
        <taxon>Eukaryota</taxon>
        <taxon>Rhodophyta</taxon>
        <taxon>Florideophyceae</taxon>
        <taxon>Hildenbrandiophycidae</taxon>
        <taxon>Hildenbrandiales</taxon>
        <taxon>Hildenbrandiaceae</taxon>
        <taxon>Hildenbrandia</taxon>
    </lineage>
</organism>
<protein>
    <submittedName>
        <fullName evidence="4">GCN5-like N-acetyltransferase</fullName>
    </submittedName>
</protein>
<evidence type="ECO:0000256" key="2">
    <source>
        <dbReference type="ARBA" id="ARBA00023315"/>
    </source>
</evidence>
<dbReference type="Pfam" id="PF00583">
    <property type="entry name" value="Acetyltransf_1"/>
    <property type="match status" value="1"/>
</dbReference>
<feature type="domain" description="N-acetyltransferase" evidence="3">
    <location>
        <begin position="43"/>
        <end position="178"/>
    </location>
</feature>
<evidence type="ECO:0000313" key="4">
    <source>
        <dbReference type="EMBL" id="AOM67360.1"/>
    </source>
</evidence>
<reference evidence="4" key="1">
    <citation type="journal article" date="2016" name="BMC Biol.">
        <title>Parallel evolution of highly conserved plastid genome architecture in red seaweeds and seed plants.</title>
        <authorList>
            <person name="Lee J."/>
            <person name="Cho C.H."/>
            <person name="Park S.I."/>
            <person name="Choi J.W."/>
            <person name="Song H.S."/>
            <person name="West J.A."/>
            <person name="Bhattacharya D."/>
            <person name="Yoon H.S."/>
        </authorList>
    </citation>
    <scope>NUCLEOTIDE SEQUENCE</scope>
</reference>
<keyword evidence="2" id="KW-0012">Acyltransferase</keyword>
<dbReference type="SUPFAM" id="SSF55729">
    <property type="entry name" value="Acyl-CoA N-acyltransferases (Nat)"/>
    <property type="match status" value="1"/>
</dbReference>
<dbReference type="EMBL" id="KX284724">
    <property type="protein sequence ID" value="AOM67360.1"/>
    <property type="molecule type" value="Genomic_DNA"/>
</dbReference>
<dbReference type="InterPro" id="IPR000182">
    <property type="entry name" value="GNAT_dom"/>
</dbReference>
<dbReference type="InterPro" id="IPR016181">
    <property type="entry name" value="Acyl_CoA_acyltransferase"/>
</dbReference>
<name>A0A1C9CG36_9FLOR</name>
<dbReference type="PANTHER" id="PTHR43626:SF4">
    <property type="entry name" value="GCN5-RELATED N-ACETYLTRANSFERASE 2, CHLOROPLASTIC"/>
    <property type="match status" value="1"/>
</dbReference>
<dbReference type="InterPro" id="IPR045039">
    <property type="entry name" value="NSI-like"/>
</dbReference>
<evidence type="ECO:0000256" key="1">
    <source>
        <dbReference type="ARBA" id="ARBA00022679"/>
    </source>
</evidence>
<dbReference type="GeneID" id="29070024"/>
<sequence>MKYDFLESFFKSSIVKHETNELSSQADRILIDKVPYKNKLISIHFNTNKSIDLVELEKLCDAVGWVRRPLSKVRTAIKHSVIAISLIYKINTGGRLVGFARATSDYAFNATIWDVVIHPDFQGYGLGSALMYQLIQQLRNYDINTITLFADPHVISFYHNLGFISDPDGVKGMFWYPR</sequence>
<dbReference type="GO" id="GO:0005737">
    <property type="term" value="C:cytoplasm"/>
    <property type="evidence" value="ECO:0007669"/>
    <property type="project" value="TreeGrafter"/>
</dbReference>
<dbReference type="PANTHER" id="PTHR43626">
    <property type="entry name" value="ACYL-COA N-ACYLTRANSFERASE"/>
    <property type="match status" value="1"/>
</dbReference>
<dbReference type="RefSeq" id="YP_009294118.1">
    <property type="nucleotide sequence ID" value="NC_031146.1"/>
</dbReference>
<dbReference type="PROSITE" id="PS51186">
    <property type="entry name" value="GNAT"/>
    <property type="match status" value="1"/>
</dbReference>
<accession>A0A1C9CG36</accession>
<gene>
    <name evidence="4" type="primary">ycf52</name>
    <name evidence="4" type="ORF">Hrub_116</name>
</gene>
<dbReference type="GO" id="GO:0008080">
    <property type="term" value="F:N-acetyltransferase activity"/>
    <property type="evidence" value="ECO:0007669"/>
    <property type="project" value="InterPro"/>
</dbReference>
<dbReference type="CDD" id="cd04301">
    <property type="entry name" value="NAT_SF"/>
    <property type="match status" value="1"/>
</dbReference>
<proteinExistence type="predicted"/>
<keyword evidence="4" id="KW-0934">Plastid</keyword>